<dbReference type="Pfam" id="PF03176">
    <property type="entry name" value="MMPL"/>
    <property type="match status" value="2"/>
</dbReference>
<keyword evidence="4 6" id="KW-1133">Transmembrane helix</keyword>
<feature type="transmembrane region" description="Helical" evidence="6">
    <location>
        <begin position="264"/>
        <end position="282"/>
    </location>
</feature>
<dbReference type="InterPro" id="IPR050545">
    <property type="entry name" value="Mycobact_MmpL"/>
</dbReference>
<keyword evidence="9" id="KW-1185">Reference proteome</keyword>
<evidence type="ECO:0000256" key="4">
    <source>
        <dbReference type="ARBA" id="ARBA00022989"/>
    </source>
</evidence>
<feature type="domain" description="SSD" evidence="7">
    <location>
        <begin position="264"/>
        <end position="402"/>
    </location>
</feature>
<dbReference type="PANTHER" id="PTHR33406">
    <property type="entry name" value="MEMBRANE PROTEIN MJ1562-RELATED"/>
    <property type="match status" value="1"/>
</dbReference>
<organism evidence="8 9">
    <name type="scientific">Alkalisalibacterium limincola</name>
    <dbReference type="NCBI Taxonomy" id="2699169"/>
    <lineage>
        <taxon>Bacteria</taxon>
        <taxon>Pseudomonadati</taxon>
        <taxon>Pseudomonadota</taxon>
        <taxon>Gammaproteobacteria</taxon>
        <taxon>Lysobacterales</taxon>
        <taxon>Lysobacteraceae</taxon>
        <taxon>Alkalisalibacterium</taxon>
    </lineage>
</organism>
<feature type="transmembrane region" description="Helical" evidence="6">
    <location>
        <begin position="377"/>
        <end position="403"/>
    </location>
</feature>
<feature type="transmembrane region" description="Helical" evidence="6">
    <location>
        <begin position="348"/>
        <end position="371"/>
    </location>
</feature>
<feature type="transmembrane region" description="Helical" evidence="6">
    <location>
        <begin position="438"/>
        <end position="456"/>
    </location>
</feature>
<comment type="subcellular location">
    <subcellularLocation>
        <location evidence="1">Cell membrane</location>
        <topology evidence="1">Multi-pass membrane protein</topology>
    </subcellularLocation>
</comment>
<evidence type="ECO:0000259" key="7">
    <source>
        <dbReference type="PROSITE" id="PS50156"/>
    </source>
</evidence>
<dbReference type="PANTHER" id="PTHR33406:SF10">
    <property type="entry name" value="SSD DOMAIN-CONTAINING PROTEIN"/>
    <property type="match status" value="1"/>
</dbReference>
<accession>A0A5C8KVZ6</accession>
<keyword evidence="5 6" id="KW-0472">Membrane</keyword>
<name>A0A5C8KVZ6_9GAMM</name>
<feature type="transmembrane region" description="Helical" evidence="6">
    <location>
        <begin position="758"/>
        <end position="781"/>
    </location>
</feature>
<evidence type="ECO:0000256" key="1">
    <source>
        <dbReference type="ARBA" id="ARBA00004651"/>
    </source>
</evidence>
<evidence type="ECO:0000256" key="5">
    <source>
        <dbReference type="ARBA" id="ARBA00023136"/>
    </source>
</evidence>
<dbReference type="PROSITE" id="PS50156">
    <property type="entry name" value="SSD"/>
    <property type="match status" value="1"/>
</dbReference>
<gene>
    <name evidence="8" type="ORF">FU658_03795</name>
</gene>
<dbReference type="InterPro" id="IPR000731">
    <property type="entry name" value="SSD"/>
</dbReference>
<feature type="transmembrane region" description="Helical" evidence="6">
    <location>
        <begin position="239"/>
        <end position="257"/>
    </location>
</feature>
<keyword evidence="3 6" id="KW-0812">Transmembrane</keyword>
<dbReference type="SUPFAM" id="SSF82866">
    <property type="entry name" value="Multidrug efflux transporter AcrB transmembrane domain"/>
    <property type="match status" value="2"/>
</dbReference>
<evidence type="ECO:0000313" key="8">
    <source>
        <dbReference type="EMBL" id="TXK64952.1"/>
    </source>
</evidence>
<protein>
    <submittedName>
        <fullName evidence="8">MMPL family transporter</fullName>
    </submittedName>
</protein>
<reference evidence="8 9" key="1">
    <citation type="submission" date="2019-08" db="EMBL/GenBank/DDBJ databases">
        <authorList>
            <person name="Karlyshev A.V."/>
        </authorList>
    </citation>
    <scope>NUCLEOTIDE SEQUENCE [LARGE SCALE GENOMIC DNA]</scope>
    <source>
        <strain evidence="8 9">Alg18-2.2</strain>
    </source>
</reference>
<proteinExistence type="predicted"/>
<dbReference type="Gene3D" id="1.20.1640.10">
    <property type="entry name" value="Multidrug efflux transporter AcrB transmembrane domain"/>
    <property type="match status" value="2"/>
</dbReference>
<evidence type="ECO:0000256" key="6">
    <source>
        <dbReference type="SAM" id="Phobius"/>
    </source>
</evidence>
<keyword evidence="2" id="KW-1003">Cell membrane</keyword>
<dbReference type="InterPro" id="IPR004869">
    <property type="entry name" value="MMPL_dom"/>
</dbReference>
<dbReference type="Proteomes" id="UP000321248">
    <property type="component" value="Unassembled WGS sequence"/>
</dbReference>
<feature type="transmembrane region" description="Helical" evidence="6">
    <location>
        <begin position="793"/>
        <end position="813"/>
    </location>
</feature>
<feature type="transmembrane region" description="Helical" evidence="6">
    <location>
        <begin position="718"/>
        <end position="737"/>
    </location>
</feature>
<evidence type="ECO:0000256" key="2">
    <source>
        <dbReference type="ARBA" id="ARBA00022475"/>
    </source>
</evidence>
<feature type="transmembrane region" description="Helical" evidence="6">
    <location>
        <begin position="690"/>
        <end position="712"/>
    </location>
</feature>
<feature type="transmembrane region" description="Helical" evidence="6">
    <location>
        <begin position="294"/>
        <end position="316"/>
    </location>
</feature>
<dbReference type="GO" id="GO:0005886">
    <property type="term" value="C:plasma membrane"/>
    <property type="evidence" value="ECO:0007669"/>
    <property type="project" value="UniProtKB-SubCell"/>
</dbReference>
<dbReference type="EMBL" id="VRTS01000002">
    <property type="protein sequence ID" value="TXK64952.1"/>
    <property type="molecule type" value="Genomic_DNA"/>
</dbReference>
<evidence type="ECO:0000313" key="9">
    <source>
        <dbReference type="Proteomes" id="UP000321248"/>
    </source>
</evidence>
<dbReference type="RefSeq" id="WP_147890872.1">
    <property type="nucleotide sequence ID" value="NZ_VRTS01000002.1"/>
</dbReference>
<comment type="caution">
    <text evidence="8">The sequence shown here is derived from an EMBL/GenBank/DDBJ whole genome shotgun (WGS) entry which is preliminary data.</text>
</comment>
<dbReference type="OrthoDB" id="5963930at2"/>
<evidence type="ECO:0000256" key="3">
    <source>
        <dbReference type="ARBA" id="ARBA00022692"/>
    </source>
</evidence>
<feature type="transmembrane region" description="Helical" evidence="6">
    <location>
        <begin position="20"/>
        <end position="41"/>
    </location>
</feature>
<dbReference type="AlphaFoldDB" id="A0A5C8KVZ6"/>
<feature type="transmembrane region" description="Helical" evidence="6">
    <location>
        <begin position="665"/>
        <end position="683"/>
    </location>
</feature>
<sequence>MEHQRQGQGPFQRIAGTIVFGNRMLVLIVFALLTAVMLFFASQLRVDAGFKKQIPLEHEYMQTFLDYEQEFGGANRVLIAVVKREGDMFDQSFFQVFENVSRDVINISEVDDARTRSLFTPNVRFVEVVEDGFAGGNVIPDTFAPNLPGVELTEDDFDTVRSNIVKANILGRLVARDWSGAMIWADLIPEDSVPGGLDYQKVAGELEAIRQQYEDDEHTIHIIGFAKVVGDIADGARSVVVFFAVTVLLTFLLLWGYTRSARHAAIGIFAAVIAVIWTLGTLRMLGFGIDPMNILTPFLVFAIGVSHGVQMINAWINERLFGGEIIDASHAGEGRDKLSAAKGAFAKLLLPGSVALASDIVGFLTILLIPIQIIRELAITASIGVALIILTNLVLLPVLLSFIDFAHPARSREKALLRIGHFDRFWHFLTRISQPGPALIAIVIALALGGFGAIYGQKMTVGDSEAGVPELRPEARFNQDAEAITERFALGVDSITIVAEARPDACTLSYPAMELIDRLGWHLRNVEGVQQVLHLPMAAKIVNAGWNDGSIRWRVLPRNPDNLRVATQGFETDSGLLNADCSAIPVTAFLADHKAETITRVVDAVKEFRDANEAWYPGVNLREQLAEQAAEEGQFFESDAVNLRLATGNAGVMAATNERVSAARWPMMGYVYGAVVLLCLLAFRSGGATLAIIVPLVVVSLLANALMAFMSIGLKVNTLPVAALGVGIGVDYAIYIYSRMKEFLDRGMSLTESYFRALKLTGTAVIFTGLTLAVGVGTWIFSALQFQADMGVLLSFFFLMNMVGAIILLPALLRWLVRPKRIGAHAHDAPPH</sequence>